<dbReference type="Proteomes" id="UP000664167">
    <property type="component" value="Unassembled WGS sequence"/>
</dbReference>
<dbReference type="InterPro" id="IPR052566">
    <property type="entry name" value="Non-lysos_glucosylceramidase"/>
</dbReference>
<reference evidence="4" key="1">
    <citation type="submission" date="2021-03" db="EMBL/GenBank/DDBJ databases">
        <title>Streptomyces poriferae sp. nov., a novel marine sponge-derived Actinobacteria species with anti-MRSA activity.</title>
        <authorList>
            <person name="Sandoval-Powers M."/>
            <person name="Kralova S."/>
            <person name="Nguyen G.-S."/>
            <person name="Fawwal D."/>
            <person name="Degnes K."/>
            <person name="Klinkenberg G."/>
            <person name="Sletta H."/>
            <person name="Wentzel A."/>
            <person name="Liles M.R."/>
        </authorList>
    </citation>
    <scope>NUCLEOTIDE SEQUENCE</scope>
    <source>
        <strain evidence="4">DSM 41794</strain>
    </source>
</reference>
<dbReference type="AlphaFoldDB" id="A0A939JDK1"/>
<evidence type="ECO:0000256" key="1">
    <source>
        <dbReference type="SAM" id="MobiDB-lite"/>
    </source>
</evidence>
<dbReference type="InterPro" id="IPR008928">
    <property type="entry name" value="6-hairpin_glycosidase_sf"/>
</dbReference>
<dbReference type="InterPro" id="IPR012341">
    <property type="entry name" value="6hp_glycosidase-like_sf"/>
</dbReference>
<dbReference type="GO" id="GO:0008422">
    <property type="term" value="F:beta-glucosidase activity"/>
    <property type="evidence" value="ECO:0007669"/>
    <property type="project" value="TreeGrafter"/>
</dbReference>
<dbReference type="EMBL" id="JAFLRJ010000006">
    <property type="protein sequence ID" value="MBO0510363.1"/>
    <property type="molecule type" value="Genomic_DNA"/>
</dbReference>
<dbReference type="Pfam" id="PF04685">
    <property type="entry name" value="DUF608"/>
    <property type="match status" value="1"/>
</dbReference>
<dbReference type="Gene3D" id="1.50.10.10">
    <property type="match status" value="1"/>
</dbReference>
<accession>A0A939JDK1</accession>
<protein>
    <recommendedName>
        <fullName evidence="6">Glycosyl-hydrolase family 116 catalytic region domain-containing protein</fullName>
    </recommendedName>
</protein>
<keyword evidence="5" id="KW-1185">Reference proteome</keyword>
<evidence type="ECO:0000313" key="4">
    <source>
        <dbReference type="EMBL" id="MBO0510363.1"/>
    </source>
</evidence>
<dbReference type="InterPro" id="IPR024462">
    <property type="entry name" value="GH116_N"/>
</dbReference>
<evidence type="ECO:0000313" key="5">
    <source>
        <dbReference type="Proteomes" id="UP000664167"/>
    </source>
</evidence>
<organism evidence="4 5">
    <name type="scientific">Streptomyces beijiangensis</name>
    <dbReference type="NCBI Taxonomy" id="163361"/>
    <lineage>
        <taxon>Bacteria</taxon>
        <taxon>Bacillati</taxon>
        <taxon>Actinomycetota</taxon>
        <taxon>Actinomycetes</taxon>
        <taxon>Kitasatosporales</taxon>
        <taxon>Streptomycetaceae</taxon>
        <taxon>Streptomyces</taxon>
    </lineage>
</organism>
<comment type="caution">
    <text evidence="4">The sequence shown here is derived from an EMBL/GenBank/DDBJ whole genome shotgun (WGS) entry which is preliminary data.</text>
</comment>
<sequence>MKQESTSNTTLEIFMKVGYQAAGPRSGWPVLARYSGEHTRQIALPLGGIGTGTVSLGGRGDLRDWEIVNRAAKGFVPDNAFAVLRCSRPGGEAVTRVLESALRPPFEGPHGHPGPLAGLPRFRSGDFAAAYPLGQVALSDPGVPLTVRIEAFNPFVPCDVEASSVPVAVLRYVLDNPGAEDVAASVCLSLANFVGTDGCFGAPSRNLNSPRVAPGVSGLLMSSEGVAADSEQHGTIAVAVLTQDGDDVTHRTAWAEHSWGNSLLDFWDDFSGDGRLDERPRGKSDSPTGSVACATTVPAGGSRSVTFLLGWHFPNRRTWSTMPHRQPQPKHRPEGPDGIVGNHYATRYQDAWQVVEDTAARLAELEAETVGFVEAFASSDLPETVKEAALANLSTLRTQTCFRTADGHFFGWEGLDEHGGSCYGSCTHVWNYEHATAHLFGELSRSMRDVEFTHATRADGHMSFRVDLPLDHATDWGVAAADGQLGCLMQLHRDWQLSGDDGMLRRLWPKARAALEFCWIENGWDGDADGVMEGCQHNTMDVEYYGPNPQMQFWYVGALRASAVLAAHLGEDEFASRCSALADRGSAFLDTHLFNGEYYEHRIDPLPAKVADGIRCDEPTDPPGTPVPELQLGPGCLVDQTVGQLTAHVAGLGHLAAPQNVRSALVSVHRYNRVDGMHDHVNHMRTYALNDESALLMATYPRGGRPQLPFPYFAETMTGFEYTAAAHMLYEGLTEEGLQCLADIRHRYDGLRRNPFDEAECGHHYARSLASWTPVLALTGFGYSALTGTLAFRAPDRAVTWFWSTGEAWGTVALAPQDGAVDVRIEVRGGTVRLSGIRVGEAHTALPAAIEARRGTRVSTRVGG</sequence>
<feature type="region of interest" description="Disordered" evidence="1">
    <location>
        <begin position="319"/>
        <end position="342"/>
    </location>
</feature>
<dbReference type="RefSeq" id="WP_206959069.1">
    <property type="nucleotide sequence ID" value="NZ_BAAAJJ010000002.1"/>
</dbReference>
<dbReference type="PANTHER" id="PTHR12654">
    <property type="entry name" value="BILE ACID BETA-GLUCOSIDASE-RELATED"/>
    <property type="match status" value="1"/>
</dbReference>
<gene>
    <name evidence="4" type="ORF">J0695_00830</name>
</gene>
<evidence type="ECO:0008006" key="6">
    <source>
        <dbReference type="Google" id="ProtNLM"/>
    </source>
</evidence>
<feature type="domain" description="Glycosyl-hydrolase family 116 N-terminal" evidence="3">
    <location>
        <begin position="43"/>
        <end position="363"/>
    </location>
</feature>
<dbReference type="Pfam" id="PF12215">
    <property type="entry name" value="Glyco_hydr_116N"/>
    <property type="match status" value="1"/>
</dbReference>
<proteinExistence type="predicted"/>
<dbReference type="GO" id="GO:0005975">
    <property type="term" value="P:carbohydrate metabolic process"/>
    <property type="evidence" value="ECO:0007669"/>
    <property type="project" value="InterPro"/>
</dbReference>
<dbReference type="PANTHER" id="PTHR12654:SF0">
    <property type="entry name" value="NON-LYSOSOMAL GLUCOSYLCERAMIDASE"/>
    <property type="match status" value="1"/>
</dbReference>
<name>A0A939JDK1_9ACTN</name>
<dbReference type="InterPro" id="IPR006775">
    <property type="entry name" value="GH116_catalytic"/>
</dbReference>
<dbReference type="SUPFAM" id="SSF48208">
    <property type="entry name" value="Six-hairpin glycosidases"/>
    <property type="match status" value="1"/>
</dbReference>
<evidence type="ECO:0000259" key="3">
    <source>
        <dbReference type="Pfam" id="PF12215"/>
    </source>
</evidence>
<evidence type="ECO:0000259" key="2">
    <source>
        <dbReference type="Pfam" id="PF04685"/>
    </source>
</evidence>
<feature type="domain" description="Glycosyl-hydrolase family 116 catalytic region" evidence="2">
    <location>
        <begin position="482"/>
        <end position="772"/>
    </location>
</feature>